<dbReference type="EMBL" id="AEWJ01000053">
    <property type="protein sequence ID" value="EGD57843.1"/>
    <property type="molecule type" value="Genomic_DNA"/>
</dbReference>
<reference evidence="1 2" key="1">
    <citation type="journal article" date="2012" name="J. Bacteriol.">
        <title>Draft Genome Sequence of Novosphingobium nitrogenifigens Y88T.</title>
        <authorList>
            <person name="Strabala T.J."/>
            <person name="Macdonald L."/>
            <person name="Liu V."/>
            <person name="Smit A.M."/>
        </authorList>
    </citation>
    <scope>NUCLEOTIDE SEQUENCE [LARGE SCALE GENOMIC DNA]</scope>
    <source>
        <strain evidence="1 2">DSM 19370</strain>
    </source>
</reference>
<dbReference type="RefSeq" id="WP_008070786.1">
    <property type="nucleotide sequence ID" value="NZ_AQWK01000018.1"/>
</dbReference>
<evidence type="ECO:0008006" key="3">
    <source>
        <dbReference type="Google" id="ProtNLM"/>
    </source>
</evidence>
<dbReference type="AlphaFoldDB" id="F1ZC20"/>
<sequence>MLDFDTARRLADEVLAQGRVLDCAPLAVAVVDPSGTPLVLFRTDGAPPMWGRIAQAKARTALDFGRSTAQVQGMVRDHPDLMRAIAPLSEEPVIAAAGGIVVRHKGRIVGAIGVSGDTSENDAACARHAAELLGFEGM</sequence>
<dbReference type="Gene3D" id="3.30.450.150">
    <property type="entry name" value="Haem-degrading domain"/>
    <property type="match status" value="1"/>
</dbReference>
<proteinExistence type="predicted"/>
<dbReference type="PANTHER" id="PTHR34309">
    <property type="entry name" value="SLR1406 PROTEIN"/>
    <property type="match status" value="1"/>
</dbReference>
<name>F1ZC20_9SPHN</name>
<organism evidence="1 2">
    <name type="scientific">Novosphingobium nitrogenifigens DSM 19370</name>
    <dbReference type="NCBI Taxonomy" id="983920"/>
    <lineage>
        <taxon>Bacteria</taxon>
        <taxon>Pseudomonadati</taxon>
        <taxon>Pseudomonadota</taxon>
        <taxon>Alphaproteobacteria</taxon>
        <taxon>Sphingomonadales</taxon>
        <taxon>Sphingomonadaceae</taxon>
        <taxon>Novosphingobium</taxon>
    </lineage>
</organism>
<dbReference type="Proteomes" id="UP000004728">
    <property type="component" value="Unassembled WGS sequence"/>
</dbReference>
<dbReference type="eggNOG" id="COG3193">
    <property type="taxonomic scope" value="Bacteria"/>
</dbReference>
<accession>F1ZC20</accession>
<dbReference type="SUPFAM" id="SSF143744">
    <property type="entry name" value="GlcG-like"/>
    <property type="match status" value="1"/>
</dbReference>
<evidence type="ECO:0000313" key="1">
    <source>
        <dbReference type="EMBL" id="EGD57843.1"/>
    </source>
</evidence>
<dbReference type="InParanoid" id="F1ZC20"/>
<keyword evidence="2" id="KW-1185">Reference proteome</keyword>
<dbReference type="Pfam" id="PF03928">
    <property type="entry name" value="HbpS-like"/>
    <property type="match status" value="1"/>
</dbReference>
<comment type="caution">
    <text evidence="1">The sequence shown here is derived from an EMBL/GenBank/DDBJ whole genome shotgun (WGS) entry which is preliminary data.</text>
</comment>
<dbReference type="InterPro" id="IPR038084">
    <property type="entry name" value="PduO/GlcC-like_sf"/>
</dbReference>
<evidence type="ECO:0000313" key="2">
    <source>
        <dbReference type="Proteomes" id="UP000004728"/>
    </source>
</evidence>
<dbReference type="HOGENOM" id="CLU_103773_2_2_5"/>
<dbReference type="PANTHER" id="PTHR34309:SF10">
    <property type="entry name" value="SLR1406 PROTEIN"/>
    <property type="match status" value="1"/>
</dbReference>
<protein>
    <recommendedName>
        <fullName evidence="3">GlcG protein</fullName>
    </recommendedName>
</protein>
<dbReference type="OrthoDB" id="9815788at2"/>
<dbReference type="STRING" id="983920.Y88_3169"/>
<dbReference type="InterPro" id="IPR005624">
    <property type="entry name" value="PduO/GlcC-like"/>
</dbReference>
<dbReference type="FunCoup" id="F1ZC20">
    <property type="interactions" value="11"/>
</dbReference>
<gene>
    <name evidence="1" type="ORF">Y88_3169</name>
</gene>
<dbReference type="InterPro" id="IPR052517">
    <property type="entry name" value="GlcG_carb_metab_protein"/>
</dbReference>